<dbReference type="Pfam" id="PF00849">
    <property type="entry name" value="PseudoU_synth_2"/>
    <property type="match status" value="1"/>
</dbReference>
<evidence type="ECO:0000256" key="3">
    <source>
        <dbReference type="ARBA" id="ARBA00023235"/>
    </source>
</evidence>
<evidence type="ECO:0000313" key="7">
    <source>
        <dbReference type="Proteomes" id="UP000886847"/>
    </source>
</evidence>
<proteinExistence type="inferred from homology"/>
<dbReference type="GO" id="GO:0003723">
    <property type="term" value="F:RNA binding"/>
    <property type="evidence" value="ECO:0007669"/>
    <property type="project" value="UniProtKB-KW"/>
</dbReference>
<dbReference type="SMART" id="SM00363">
    <property type="entry name" value="S4"/>
    <property type="match status" value="1"/>
</dbReference>
<dbReference type="Pfam" id="PF01479">
    <property type="entry name" value="S4"/>
    <property type="match status" value="1"/>
</dbReference>
<dbReference type="InterPro" id="IPR006145">
    <property type="entry name" value="PsdUridine_synth_RsuA/RluA"/>
</dbReference>
<dbReference type="InterPro" id="IPR020103">
    <property type="entry name" value="PsdUridine_synth_cat_dom_sf"/>
</dbReference>
<keyword evidence="3" id="KW-0413">Isomerase</keyword>
<dbReference type="GO" id="GO:0000455">
    <property type="term" value="P:enzyme-directed rRNA pseudouridine synthesis"/>
    <property type="evidence" value="ECO:0007669"/>
    <property type="project" value="UniProtKB-ARBA"/>
</dbReference>
<dbReference type="FunFam" id="3.30.70.1560:FF:000001">
    <property type="entry name" value="Pseudouridine synthase"/>
    <property type="match status" value="1"/>
</dbReference>
<dbReference type="PANTHER" id="PTHR47683">
    <property type="entry name" value="PSEUDOURIDINE SYNTHASE FAMILY PROTEIN-RELATED"/>
    <property type="match status" value="1"/>
</dbReference>
<dbReference type="InterPro" id="IPR020094">
    <property type="entry name" value="TruA/RsuA/RluB/E/F_N"/>
</dbReference>
<dbReference type="FunFam" id="3.10.290.10:FF:000003">
    <property type="entry name" value="Pseudouridine synthase"/>
    <property type="match status" value="1"/>
</dbReference>
<dbReference type="InterPro" id="IPR036986">
    <property type="entry name" value="S4_RNA-bd_sf"/>
</dbReference>
<dbReference type="AlphaFoldDB" id="A0A9D1W391"/>
<dbReference type="EMBL" id="DXEW01000035">
    <property type="protein sequence ID" value="HIX51062.1"/>
    <property type="molecule type" value="Genomic_DNA"/>
</dbReference>
<dbReference type="Gene3D" id="3.30.70.580">
    <property type="entry name" value="Pseudouridine synthase I, catalytic domain, N-terminal subdomain"/>
    <property type="match status" value="1"/>
</dbReference>
<dbReference type="SUPFAM" id="SSF55174">
    <property type="entry name" value="Alpha-L RNA-binding motif"/>
    <property type="match status" value="1"/>
</dbReference>
<dbReference type="PANTHER" id="PTHR47683:SF2">
    <property type="entry name" value="RNA-BINDING S4 DOMAIN-CONTAINING PROTEIN"/>
    <property type="match status" value="1"/>
</dbReference>
<dbReference type="Gene3D" id="3.30.70.1560">
    <property type="entry name" value="Alpha-L RNA-binding motif"/>
    <property type="match status" value="1"/>
</dbReference>
<dbReference type="Proteomes" id="UP000886847">
    <property type="component" value="Unassembled WGS sequence"/>
</dbReference>
<dbReference type="CDD" id="cd00165">
    <property type="entry name" value="S4"/>
    <property type="match status" value="1"/>
</dbReference>
<evidence type="ECO:0000259" key="5">
    <source>
        <dbReference type="SMART" id="SM00363"/>
    </source>
</evidence>
<comment type="similarity">
    <text evidence="1">Belongs to the pseudouridine synthase RsuA family.</text>
</comment>
<evidence type="ECO:0000256" key="4">
    <source>
        <dbReference type="PROSITE-ProRule" id="PRU00182"/>
    </source>
</evidence>
<reference evidence="6" key="1">
    <citation type="journal article" date="2021" name="PeerJ">
        <title>Extensive microbial diversity within the chicken gut microbiome revealed by metagenomics and culture.</title>
        <authorList>
            <person name="Gilroy R."/>
            <person name="Ravi A."/>
            <person name="Getino M."/>
            <person name="Pursley I."/>
            <person name="Horton D.L."/>
            <person name="Alikhan N.F."/>
            <person name="Baker D."/>
            <person name="Gharbi K."/>
            <person name="Hall N."/>
            <person name="Watson M."/>
            <person name="Adriaenssens E.M."/>
            <person name="Foster-Nyarko E."/>
            <person name="Jarju S."/>
            <person name="Secka A."/>
            <person name="Antonio M."/>
            <person name="Oren A."/>
            <person name="Chaudhuri R.R."/>
            <person name="La Ragione R."/>
            <person name="Hildebrand F."/>
            <person name="Pallen M.J."/>
        </authorList>
    </citation>
    <scope>NUCLEOTIDE SEQUENCE</scope>
    <source>
        <strain evidence="6">2189</strain>
    </source>
</reference>
<sequence length="233" mass="26335">MRINKYLAECGIASRRACDKLIGEGRVKVNGRAASLGEDVSERDVVTVDGAQVERKPVHRYFLMNKPKGYVCTVKDDKDRKTVMQLLPEGAGRVFPVGRLDFDTEGMLIFTDDGDLAFRLTHPKNEISKTYLVKIEGSIGDAELNRLRAGVELDGKLTNKSRIKVVATDKKFTKLHITVTEGRNRQVRRMFEAVGKHIVFLKRIKIGEMPLGSLERGKVRKLTQEEIFYLTNL</sequence>
<dbReference type="CDD" id="cd02870">
    <property type="entry name" value="PseudoU_synth_RsuA_like"/>
    <property type="match status" value="1"/>
</dbReference>
<dbReference type="InterPro" id="IPR002942">
    <property type="entry name" value="S4_RNA-bd"/>
</dbReference>
<dbReference type="InterPro" id="IPR042092">
    <property type="entry name" value="PsdUridine_s_RsuA/RluB/E/F_cat"/>
</dbReference>
<protein>
    <submittedName>
        <fullName evidence="6">rRNA pseudouridine synthase</fullName>
    </submittedName>
</protein>
<reference evidence="6" key="2">
    <citation type="submission" date="2021-04" db="EMBL/GenBank/DDBJ databases">
        <authorList>
            <person name="Gilroy R."/>
        </authorList>
    </citation>
    <scope>NUCLEOTIDE SEQUENCE</scope>
    <source>
        <strain evidence="6">2189</strain>
    </source>
</reference>
<comment type="caution">
    <text evidence="6">The sequence shown here is derived from an EMBL/GenBank/DDBJ whole genome shotgun (WGS) entry which is preliminary data.</text>
</comment>
<evidence type="ECO:0000256" key="1">
    <source>
        <dbReference type="ARBA" id="ARBA00008348"/>
    </source>
</evidence>
<dbReference type="GO" id="GO:0005829">
    <property type="term" value="C:cytosol"/>
    <property type="evidence" value="ECO:0007669"/>
    <property type="project" value="UniProtKB-ARBA"/>
</dbReference>
<dbReference type="InterPro" id="IPR000748">
    <property type="entry name" value="PsdUridine_synth_RsuA/RluB/E/F"/>
</dbReference>
<evidence type="ECO:0000256" key="2">
    <source>
        <dbReference type="ARBA" id="ARBA00022884"/>
    </source>
</evidence>
<accession>A0A9D1W391</accession>
<organism evidence="6 7">
    <name type="scientific">Candidatus Borkfalkia faecavium</name>
    <dbReference type="NCBI Taxonomy" id="2838508"/>
    <lineage>
        <taxon>Bacteria</taxon>
        <taxon>Bacillati</taxon>
        <taxon>Bacillota</taxon>
        <taxon>Clostridia</taxon>
        <taxon>Christensenellales</taxon>
        <taxon>Christensenellaceae</taxon>
        <taxon>Candidatus Borkfalkia</taxon>
    </lineage>
</organism>
<evidence type="ECO:0000313" key="6">
    <source>
        <dbReference type="EMBL" id="HIX51062.1"/>
    </source>
</evidence>
<dbReference type="SUPFAM" id="SSF55120">
    <property type="entry name" value="Pseudouridine synthase"/>
    <property type="match status" value="1"/>
</dbReference>
<dbReference type="NCBIfam" id="TIGR00093">
    <property type="entry name" value="pseudouridine synthase"/>
    <property type="match status" value="1"/>
</dbReference>
<keyword evidence="2 4" id="KW-0694">RNA-binding</keyword>
<gene>
    <name evidence="6" type="ORF">H9851_07280</name>
</gene>
<dbReference type="GO" id="GO:0120159">
    <property type="term" value="F:rRNA pseudouridine synthase activity"/>
    <property type="evidence" value="ECO:0007669"/>
    <property type="project" value="UniProtKB-ARBA"/>
</dbReference>
<feature type="domain" description="RNA-binding S4" evidence="5">
    <location>
        <begin position="1"/>
        <end position="59"/>
    </location>
</feature>
<dbReference type="Gene3D" id="3.10.290.10">
    <property type="entry name" value="RNA-binding S4 domain"/>
    <property type="match status" value="1"/>
</dbReference>
<dbReference type="PROSITE" id="PS50889">
    <property type="entry name" value="S4"/>
    <property type="match status" value="1"/>
</dbReference>
<dbReference type="InterPro" id="IPR050343">
    <property type="entry name" value="RsuA_PseudoU_synthase"/>
</dbReference>
<name>A0A9D1W391_9FIRM</name>